<dbReference type="AlphaFoldDB" id="A0AAV5AHS8"/>
<sequence>MDVFITDQDVDQMPFLDRTTSSSSRPGTNPTPVFDPDGDGDDDSGSSFTDSDSDGPDITLNPQIPQPSHVPKSPISLPLMNKTAITSGQLTLPALTVPPGWYVFAAKGDFTVAINPNGNLSEGVSNAGNSTQAHLIIRSTPFFVTDGGNTSCVPPSLLQIAQQNQVNHIPTLPLSPSALAGTIVGCIVGVIVLVGACILPRIWRRGFPGHKAWEFFTDV</sequence>
<organism evidence="3 4">
    <name type="scientific">Clathrus columnatus</name>
    <dbReference type="NCBI Taxonomy" id="1419009"/>
    <lineage>
        <taxon>Eukaryota</taxon>
        <taxon>Fungi</taxon>
        <taxon>Dikarya</taxon>
        <taxon>Basidiomycota</taxon>
        <taxon>Agaricomycotina</taxon>
        <taxon>Agaricomycetes</taxon>
        <taxon>Phallomycetidae</taxon>
        <taxon>Phallales</taxon>
        <taxon>Clathraceae</taxon>
        <taxon>Clathrus</taxon>
    </lineage>
</organism>
<keyword evidence="2" id="KW-1133">Transmembrane helix</keyword>
<feature type="compositionally biased region" description="Polar residues" evidence="1">
    <location>
        <begin position="18"/>
        <end position="28"/>
    </location>
</feature>
<protein>
    <submittedName>
        <fullName evidence="3">Uncharacterized protein</fullName>
    </submittedName>
</protein>
<evidence type="ECO:0000256" key="2">
    <source>
        <dbReference type="SAM" id="Phobius"/>
    </source>
</evidence>
<feature type="region of interest" description="Disordered" evidence="1">
    <location>
        <begin position="1"/>
        <end position="75"/>
    </location>
</feature>
<dbReference type="EMBL" id="BPWL01000007">
    <property type="protein sequence ID" value="GJJ12234.1"/>
    <property type="molecule type" value="Genomic_DNA"/>
</dbReference>
<keyword evidence="2" id="KW-0812">Transmembrane</keyword>
<name>A0AAV5AHS8_9AGAM</name>
<dbReference type="Proteomes" id="UP001050691">
    <property type="component" value="Unassembled WGS sequence"/>
</dbReference>
<proteinExistence type="predicted"/>
<keyword evidence="2" id="KW-0472">Membrane</keyword>
<accession>A0AAV5AHS8</accession>
<keyword evidence="4" id="KW-1185">Reference proteome</keyword>
<evidence type="ECO:0000313" key="4">
    <source>
        <dbReference type="Proteomes" id="UP001050691"/>
    </source>
</evidence>
<reference evidence="3" key="1">
    <citation type="submission" date="2021-10" db="EMBL/GenBank/DDBJ databases">
        <title>De novo Genome Assembly of Clathrus columnatus (Basidiomycota, Fungi) Using Illumina and Nanopore Sequence Data.</title>
        <authorList>
            <person name="Ogiso-Tanaka E."/>
            <person name="Itagaki H."/>
            <person name="Hosoya T."/>
            <person name="Hosaka K."/>
        </authorList>
    </citation>
    <scope>NUCLEOTIDE SEQUENCE</scope>
    <source>
        <strain evidence="3">MO-923</strain>
    </source>
</reference>
<evidence type="ECO:0000256" key="1">
    <source>
        <dbReference type="SAM" id="MobiDB-lite"/>
    </source>
</evidence>
<gene>
    <name evidence="3" type="ORF">Clacol_006475</name>
</gene>
<feature type="transmembrane region" description="Helical" evidence="2">
    <location>
        <begin position="178"/>
        <end position="199"/>
    </location>
</feature>
<evidence type="ECO:0000313" key="3">
    <source>
        <dbReference type="EMBL" id="GJJ12234.1"/>
    </source>
</evidence>
<comment type="caution">
    <text evidence="3">The sequence shown here is derived from an EMBL/GenBank/DDBJ whole genome shotgun (WGS) entry which is preliminary data.</text>
</comment>